<feature type="signal peptide" evidence="1">
    <location>
        <begin position="1"/>
        <end position="18"/>
    </location>
</feature>
<feature type="chain" id="PRO_5030952357" evidence="1">
    <location>
        <begin position="19"/>
        <end position="224"/>
    </location>
</feature>
<dbReference type="EMBL" id="HBKR01024659">
    <property type="protein sequence ID" value="CAE2316434.1"/>
    <property type="molecule type" value="Transcribed_RNA"/>
</dbReference>
<keyword evidence="1" id="KW-0732">Signal</keyword>
<accession>A0A7S4NZ86</accession>
<sequence>MMFNSLFCLFCLVVVITSQQSDYPTTTSTTSAVLTCTNSLTYEAYNFTTLTSMTYPTGVDREGGSWWVLVGGNPKEYSTWPEGVEMGVDGGNTLTFGWELDGCWGPPSYVGNNHSADLSQGYQGKIKGVDKGDIGVLSVHNQWNGFYITYFISAFKALKPGDQYSLPAVNVSFTTLCDPGDTFDVNDGHVALSFWADFLTPNFNWGRYTVCSGGNTYTDGVEGH</sequence>
<reference evidence="2" key="1">
    <citation type="submission" date="2021-01" db="EMBL/GenBank/DDBJ databases">
        <authorList>
            <person name="Corre E."/>
            <person name="Pelletier E."/>
            <person name="Niang G."/>
            <person name="Scheremetjew M."/>
            <person name="Finn R."/>
            <person name="Kale V."/>
            <person name="Holt S."/>
            <person name="Cochrane G."/>
            <person name="Meng A."/>
            <person name="Brown T."/>
            <person name="Cohen L."/>
        </authorList>
    </citation>
    <scope>NUCLEOTIDE SEQUENCE</scope>
    <source>
        <strain evidence="2">SoJaBio B1-5/56/2</strain>
    </source>
</reference>
<dbReference type="AlphaFoldDB" id="A0A7S4NZ86"/>
<evidence type="ECO:0000256" key="1">
    <source>
        <dbReference type="SAM" id="SignalP"/>
    </source>
</evidence>
<proteinExistence type="predicted"/>
<name>A0A7S4NZ86_9EUKA</name>
<evidence type="ECO:0000313" key="2">
    <source>
        <dbReference type="EMBL" id="CAE2316434.1"/>
    </source>
</evidence>
<gene>
    <name evidence="2" type="ORF">NAES01612_LOCUS16194</name>
</gene>
<organism evidence="2">
    <name type="scientific">Paramoeba aestuarina</name>
    <dbReference type="NCBI Taxonomy" id="180227"/>
    <lineage>
        <taxon>Eukaryota</taxon>
        <taxon>Amoebozoa</taxon>
        <taxon>Discosea</taxon>
        <taxon>Flabellinia</taxon>
        <taxon>Dactylopodida</taxon>
        <taxon>Paramoebidae</taxon>
        <taxon>Paramoeba</taxon>
    </lineage>
</organism>
<protein>
    <submittedName>
        <fullName evidence="2">Uncharacterized protein</fullName>
    </submittedName>
</protein>